<dbReference type="AlphaFoldDB" id="A0A1H2ZJP4"/>
<keyword evidence="2" id="KW-1185">Reference proteome</keyword>
<reference evidence="2" key="1">
    <citation type="submission" date="2016-10" db="EMBL/GenBank/DDBJ databases">
        <authorList>
            <person name="Varghese N."/>
            <person name="Submissions S."/>
        </authorList>
    </citation>
    <scope>NUCLEOTIDE SEQUENCE [LARGE SCALE GENOMIC DNA]</scope>
    <source>
        <strain evidence="2">CGMCC 4.3530</strain>
    </source>
</reference>
<gene>
    <name evidence="1" type="ORF">SAMN05216215_100866</name>
</gene>
<evidence type="ECO:0000313" key="1">
    <source>
        <dbReference type="EMBL" id="SDX17178.1"/>
    </source>
</evidence>
<name>A0A1H2ZJP4_9PSEU</name>
<evidence type="ECO:0000313" key="2">
    <source>
        <dbReference type="Proteomes" id="UP000199529"/>
    </source>
</evidence>
<dbReference type="STRING" id="418495.SAMN05216215_100866"/>
<protein>
    <submittedName>
        <fullName evidence="1">Uncharacterized protein</fullName>
    </submittedName>
</protein>
<accession>A0A1H2ZJP4</accession>
<dbReference type="EMBL" id="FNOK01000008">
    <property type="protein sequence ID" value="SDX17178.1"/>
    <property type="molecule type" value="Genomic_DNA"/>
</dbReference>
<dbReference type="Proteomes" id="UP000199529">
    <property type="component" value="Unassembled WGS sequence"/>
</dbReference>
<sequence>MEIAADPTRRSRSHQAVVLFFAVWPSSAVSDCEALALPGVQDQRLIIYTAPAGALAVHTGLVG</sequence>
<organism evidence="1 2">
    <name type="scientific">Saccharopolyspora shandongensis</name>
    <dbReference type="NCBI Taxonomy" id="418495"/>
    <lineage>
        <taxon>Bacteria</taxon>
        <taxon>Bacillati</taxon>
        <taxon>Actinomycetota</taxon>
        <taxon>Actinomycetes</taxon>
        <taxon>Pseudonocardiales</taxon>
        <taxon>Pseudonocardiaceae</taxon>
        <taxon>Saccharopolyspora</taxon>
    </lineage>
</organism>
<proteinExistence type="predicted"/>